<evidence type="ECO:0008006" key="4">
    <source>
        <dbReference type="Google" id="ProtNLM"/>
    </source>
</evidence>
<organism evidence="2 3">
    <name type="scientific">Streptomyces shaanxiensis</name>
    <dbReference type="NCBI Taxonomy" id="653357"/>
    <lineage>
        <taxon>Bacteria</taxon>
        <taxon>Bacillati</taxon>
        <taxon>Actinomycetota</taxon>
        <taxon>Actinomycetes</taxon>
        <taxon>Kitasatosporales</taxon>
        <taxon>Streptomycetaceae</taxon>
        <taxon>Streptomyces</taxon>
    </lineage>
</organism>
<keyword evidence="3" id="KW-1185">Reference proteome</keyword>
<proteinExistence type="predicted"/>
<accession>A0ABP7V8X2</accession>
<feature type="compositionally biased region" description="Polar residues" evidence="1">
    <location>
        <begin position="19"/>
        <end position="28"/>
    </location>
</feature>
<sequence length="66" mass="7297">MRIGNDFEPPSAEEAKPANTHSTTPTINKSEARLAYVAVTRTRQRLDLGGLSWVSDQAGKNNRQQD</sequence>
<evidence type="ECO:0000313" key="2">
    <source>
        <dbReference type="EMBL" id="GAA4061766.1"/>
    </source>
</evidence>
<dbReference type="EMBL" id="BAAAZY010000010">
    <property type="protein sequence ID" value="GAA4061766.1"/>
    <property type="molecule type" value="Genomic_DNA"/>
</dbReference>
<reference evidence="3" key="1">
    <citation type="journal article" date="2019" name="Int. J. Syst. Evol. Microbiol.">
        <title>The Global Catalogue of Microorganisms (GCM) 10K type strain sequencing project: providing services to taxonomists for standard genome sequencing and annotation.</title>
        <authorList>
            <consortium name="The Broad Institute Genomics Platform"/>
            <consortium name="The Broad Institute Genome Sequencing Center for Infectious Disease"/>
            <person name="Wu L."/>
            <person name="Ma J."/>
        </authorList>
    </citation>
    <scope>NUCLEOTIDE SEQUENCE [LARGE SCALE GENOMIC DNA]</scope>
    <source>
        <strain evidence="3">JCM 16925</strain>
    </source>
</reference>
<dbReference type="Proteomes" id="UP001499984">
    <property type="component" value="Unassembled WGS sequence"/>
</dbReference>
<name>A0ABP7V8X2_9ACTN</name>
<comment type="caution">
    <text evidence="2">The sequence shown here is derived from an EMBL/GenBank/DDBJ whole genome shotgun (WGS) entry which is preliminary data.</text>
</comment>
<evidence type="ECO:0000256" key="1">
    <source>
        <dbReference type="SAM" id="MobiDB-lite"/>
    </source>
</evidence>
<evidence type="ECO:0000313" key="3">
    <source>
        <dbReference type="Proteomes" id="UP001499984"/>
    </source>
</evidence>
<gene>
    <name evidence="2" type="ORF">GCM10022233_39280</name>
</gene>
<protein>
    <recommendedName>
        <fullName evidence="4">UvrD-like helicase C-terminal domain-containing protein</fullName>
    </recommendedName>
</protein>
<feature type="region of interest" description="Disordered" evidence="1">
    <location>
        <begin position="1"/>
        <end position="28"/>
    </location>
</feature>
<dbReference type="Gene3D" id="3.30.160.800">
    <property type="match status" value="1"/>
</dbReference>